<keyword evidence="2" id="KW-0732">Signal</keyword>
<evidence type="ECO:0000256" key="1">
    <source>
        <dbReference type="SAM" id="MobiDB-lite"/>
    </source>
</evidence>
<reference evidence="3 4" key="1">
    <citation type="submission" date="2018-02" db="EMBL/GenBank/DDBJ databases">
        <title>Comparative genomes isolates from brazilian mangrove.</title>
        <authorList>
            <person name="Araujo J.E."/>
            <person name="Taketani R.G."/>
            <person name="Silva M.C.P."/>
            <person name="Loureco M.V."/>
            <person name="Andreote F.D."/>
        </authorList>
    </citation>
    <scope>NUCLEOTIDE SEQUENCE [LARGE SCALE GENOMIC DNA]</scope>
    <source>
        <strain evidence="3 4">NAP PRIS-MGV</strain>
    </source>
</reference>
<sequence length="300" mass="32191">MKFSTSHWILGLIAATGMALTNTANAQDAGVDLGAKVNAATQNAEQAVDVGAKAAGEVTPPATPEVPANPAPEVSSSTKGLTDSIEGSAKTEADVDPSIDASAPNFQNGPADADVNAKANVDADVNVQPMADGSANAAVDVDAKMRNRDRNQGDRNARWRYKNQNGVWWYWTPSNYWMVYRNGNWNRYQGPGYGHGGSWYDNYQPRTTTGYRGSPYSNGMYYRDNDGMRFYYNQGQRYYFDNNGRYYFGPNGSRTYDRQYANPDTIRGANTGAAIGGAIGGQRGAQIGAGIGGAIGAGSR</sequence>
<accession>A0A2S8G1T4</accession>
<name>A0A2S8G1T4_9BACT</name>
<dbReference type="EMBL" id="PUIB01000011">
    <property type="protein sequence ID" value="PQO38407.1"/>
    <property type="molecule type" value="Genomic_DNA"/>
</dbReference>
<feature type="region of interest" description="Disordered" evidence="1">
    <location>
        <begin position="57"/>
        <end position="110"/>
    </location>
</feature>
<organism evidence="3 4">
    <name type="scientific">Blastopirellula marina</name>
    <dbReference type="NCBI Taxonomy" id="124"/>
    <lineage>
        <taxon>Bacteria</taxon>
        <taxon>Pseudomonadati</taxon>
        <taxon>Planctomycetota</taxon>
        <taxon>Planctomycetia</taxon>
        <taxon>Pirellulales</taxon>
        <taxon>Pirellulaceae</taxon>
        <taxon>Blastopirellula</taxon>
    </lineage>
</organism>
<dbReference type="OrthoDB" id="290817at2"/>
<feature type="chain" id="PRO_5015523890" description="YMGG-like Gly-zipper domain-containing protein" evidence="2">
    <location>
        <begin position="27"/>
        <end position="300"/>
    </location>
</feature>
<gene>
    <name evidence="3" type="ORF">C5Y98_10105</name>
</gene>
<dbReference type="AlphaFoldDB" id="A0A2S8G1T4"/>
<evidence type="ECO:0000313" key="3">
    <source>
        <dbReference type="EMBL" id="PQO38407.1"/>
    </source>
</evidence>
<comment type="caution">
    <text evidence="3">The sequence shown here is derived from an EMBL/GenBank/DDBJ whole genome shotgun (WGS) entry which is preliminary data.</text>
</comment>
<dbReference type="RefSeq" id="WP_105353779.1">
    <property type="nucleotide sequence ID" value="NZ_PUIB01000011.1"/>
</dbReference>
<feature type="compositionally biased region" description="Pro residues" evidence="1">
    <location>
        <begin position="61"/>
        <end position="70"/>
    </location>
</feature>
<proteinExistence type="predicted"/>
<protein>
    <recommendedName>
        <fullName evidence="5">YMGG-like Gly-zipper domain-containing protein</fullName>
    </recommendedName>
</protein>
<evidence type="ECO:0000313" key="4">
    <source>
        <dbReference type="Proteomes" id="UP000239388"/>
    </source>
</evidence>
<feature type="signal peptide" evidence="2">
    <location>
        <begin position="1"/>
        <end position="26"/>
    </location>
</feature>
<evidence type="ECO:0000256" key="2">
    <source>
        <dbReference type="SAM" id="SignalP"/>
    </source>
</evidence>
<dbReference type="Proteomes" id="UP000239388">
    <property type="component" value="Unassembled WGS sequence"/>
</dbReference>
<evidence type="ECO:0008006" key="5">
    <source>
        <dbReference type="Google" id="ProtNLM"/>
    </source>
</evidence>